<dbReference type="EC" id="2.7.7.65" evidence="1"/>
<organism evidence="6 7">
    <name type="scientific">Rhodopirellula sallentina SM41</name>
    <dbReference type="NCBI Taxonomy" id="1263870"/>
    <lineage>
        <taxon>Bacteria</taxon>
        <taxon>Pseudomonadati</taxon>
        <taxon>Planctomycetota</taxon>
        <taxon>Planctomycetia</taxon>
        <taxon>Pirellulales</taxon>
        <taxon>Pirellulaceae</taxon>
        <taxon>Rhodopirellula</taxon>
    </lineage>
</organism>
<dbReference type="GO" id="GO:1902201">
    <property type="term" value="P:negative regulation of bacterial-type flagellum-dependent cell motility"/>
    <property type="evidence" value="ECO:0007669"/>
    <property type="project" value="TreeGrafter"/>
</dbReference>
<dbReference type="Gene3D" id="3.30.70.270">
    <property type="match status" value="1"/>
</dbReference>
<dbReference type="Proteomes" id="UP000011885">
    <property type="component" value="Unassembled WGS sequence"/>
</dbReference>
<dbReference type="PANTHER" id="PTHR45138:SF9">
    <property type="entry name" value="DIGUANYLATE CYCLASE DGCM-RELATED"/>
    <property type="match status" value="1"/>
</dbReference>
<reference evidence="6 7" key="1">
    <citation type="journal article" date="2013" name="Mar. Genomics">
        <title>Expression of sulfatases in Rhodopirellula baltica and the diversity of sulfatases in the genus Rhodopirellula.</title>
        <authorList>
            <person name="Wegner C.E."/>
            <person name="Richter-Heitmann T."/>
            <person name="Klindworth A."/>
            <person name="Klockow C."/>
            <person name="Richter M."/>
            <person name="Achstetter T."/>
            <person name="Glockner F.O."/>
            <person name="Harder J."/>
        </authorList>
    </citation>
    <scope>NUCLEOTIDE SEQUENCE [LARGE SCALE GENOMIC DNA]</scope>
    <source>
        <strain evidence="6 7">SM41</strain>
    </source>
</reference>
<dbReference type="PROSITE" id="PS50887">
    <property type="entry name" value="GGDEF"/>
    <property type="match status" value="1"/>
</dbReference>
<dbReference type="GO" id="GO:0043709">
    <property type="term" value="P:cell adhesion involved in single-species biofilm formation"/>
    <property type="evidence" value="ECO:0007669"/>
    <property type="project" value="TreeGrafter"/>
</dbReference>
<dbReference type="SMART" id="SM00448">
    <property type="entry name" value="REC"/>
    <property type="match status" value="1"/>
</dbReference>
<dbReference type="InterPro" id="IPR001789">
    <property type="entry name" value="Sig_transdc_resp-reg_receiver"/>
</dbReference>
<gene>
    <name evidence="6" type="ORF">RSSM_06411</name>
</gene>
<evidence type="ECO:0000256" key="1">
    <source>
        <dbReference type="ARBA" id="ARBA00012528"/>
    </source>
</evidence>
<dbReference type="Gene3D" id="3.40.50.2300">
    <property type="match status" value="1"/>
</dbReference>
<dbReference type="SUPFAM" id="SSF52172">
    <property type="entry name" value="CheY-like"/>
    <property type="match status" value="1"/>
</dbReference>
<proteinExistence type="predicted"/>
<evidence type="ECO:0000313" key="7">
    <source>
        <dbReference type="Proteomes" id="UP000011885"/>
    </source>
</evidence>
<dbReference type="FunFam" id="3.30.70.270:FF:000001">
    <property type="entry name" value="Diguanylate cyclase domain protein"/>
    <property type="match status" value="1"/>
</dbReference>
<dbReference type="InterPro" id="IPR050469">
    <property type="entry name" value="Diguanylate_Cyclase"/>
</dbReference>
<dbReference type="SMART" id="SM00267">
    <property type="entry name" value="GGDEF"/>
    <property type="match status" value="1"/>
</dbReference>
<evidence type="ECO:0000256" key="3">
    <source>
        <dbReference type="PROSITE-ProRule" id="PRU00169"/>
    </source>
</evidence>
<keyword evidence="3" id="KW-0597">Phosphoprotein</keyword>
<evidence type="ECO:0000313" key="6">
    <source>
        <dbReference type="EMBL" id="EMI52171.1"/>
    </source>
</evidence>
<feature type="modified residue" description="4-aspartylphosphate" evidence="3">
    <location>
        <position position="61"/>
    </location>
</feature>
<dbReference type="CDD" id="cd01949">
    <property type="entry name" value="GGDEF"/>
    <property type="match status" value="1"/>
</dbReference>
<dbReference type="AlphaFoldDB" id="M5U2T5"/>
<dbReference type="GO" id="GO:0052621">
    <property type="term" value="F:diguanylate cyclase activity"/>
    <property type="evidence" value="ECO:0007669"/>
    <property type="project" value="UniProtKB-EC"/>
</dbReference>
<dbReference type="InterPro" id="IPR011006">
    <property type="entry name" value="CheY-like_superfamily"/>
</dbReference>
<dbReference type="RefSeq" id="WP_008688333.1">
    <property type="nucleotide sequence ID" value="NZ_ANOH01000445.1"/>
</dbReference>
<dbReference type="Pfam" id="PF00990">
    <property type="entry name" value="GGDEF"/>
    <property type="match status" value="1"/>
</dbReference>
<feature type="domain" description="GGDEF" evidence="5">
    <location>
        <begin position="177"/>
        <end position="310"/>
    </location>
</feature>
<dbReference type="Pfam" id="PF00072">
    <property type="entry name" value="Response_reg"/>
    <property type="match status" value="1"/>
</dbReference>
<dbReference type="NCBIfam" id="TIGR00254">
    <property type="entry name" value="GGDEF"/>
    <property type="match status" value="1"/>
</dbReference>
<dbReference type="GO" id="GO:0000160">
    <property type="term" value="P:phosphorelay signal transduction system"/>
    <property type="evidence" value="ECO:0007669"/>
    <property type="project" value="InterPro"/>
</dbReference>
<name>M5U2T5_9BACT</name>
<dbReference type="EMBL" id="ANOH01000445">
    <property type="protein sequence ID" value="EMI52171.1"/>
    <property type="molecule type" value="Genomic_DNA"/>
</dbReference>
<protein>
    <recommendedName>
        <fullName evidence="1">diguanylate cyclase</fullName>
        <ecNumber evidence="1">2.7.7.65</ecNumber>
    </recommendedName>
</protein>
<keyword evidence="7" id="KW-1185">Reference proteome</keyword>
<dbReference type="PROSITE" id="PS50110">
    <property type="entry name" value="RESPONSE_REGULATORY"/>
    <property type="match status" value="1"/>
</dbReference>
<dbReference type="InterPro" id="IPR029787">
    <property type="entry name" value="Nucleotide_cyclase"/>
</dbReference>
<sequence length="335" mass="37323">MRGTSSSPTKLLLIENDETDVLLFSRMLSECSGSFQLNVCDTLDAALRWLEEFECDIVLSDMSLPDTFGLEGITKIQERFPHLPIVMMTGLDDDEVALDALDLGAQDYLLKGDTTPRELKRTIRYAIQRKLIQCENARLVEKLKLAARMDALTGVLNRHAMLSEFEKHWAQACENQTPLSCVILDVDFFKRVNDEFGHVIGDKVLQRVAKLISTQMRCGDSIARYGGEEFCVILVDADEDVAAQWADRVRQRLAESPFQIPEGTIQITASFGVAHRCGETKTVEHLIDAADHALLEAKHDGRNRVARYSANAKRIAGDSGNSLLDLNALSICPVI</sequence>
<comment type="caution">
    <text evidence="6">The sequence shown here is derived from an EMBL/GenBank/DDBJ whole genome shotgun (WGS) entry which is preliminary data.</text>
</comment>
<dbReference type="CDD" id="cd00156">
    <property type="entry name" value="REC"/>
    <property type="match status" value="1"/>
</dbReference>
<dbReference type="PANTHER" id="PTHR45138">
    <property type="entry name" value="REGULATORY COMPONENTS OF SENSORY TRANSDUCTION SYSTEM"/>
    <property type="match status" value="1"/>
</dbReference>
<feature type="domain" description="Response regulatory" evidence="4">
    <location>
        <begin position="10"/>
        <end position="126"/>
    </location>
</feature>
<accession>M5U2T5</accession>
<dbReference type="PATRIC" id="fig|1263870.3.peg.6794"/>
<dbReference type="OrthoDB" id="244535at2"/>
<evidence type="ECO:0000259" key="5">
    <source>
        <dbReference type="PROSITE" id="PS50887"/>
    </source>
</evidence>
<dbReference type="InterPro" id="IPR043128">
    <property type="entry name" value="Rev_trsase/Diguanyl_cyclase"/>
</dbReference>
<dbReference type="InterPro" id="IPR000160">
    <property type="entry name" value="GGDEF_dom"/>
</dbReference>
<evidence type="ECO:0000256" key="2">
    <source>
        <dbReference type="ARBA" id="ARBA00034247"/>
    </source>
</evidence>
<evidence type="ECO:0000259" key="4">
    <source>
        <dbReference type="PROSITE" id="PS50110"/>
    </source>
</evidence>
<dbReference type="SUPFAM" id="SSF55073">
    <property type="entry name" value="Nucleotide cyclase"/>
    <property type="match status" value="1"/>
</dbReference>
<dbReference type="GO" id="GO:0005886">
    <property type="term" value="C:plasma membrane"/>
    <property type="evidence" value="ECO:0007669"/>
    <property type="project" value="TreeGrafter"/>
</dbReference>
<comment type="catalytic activity">
    <reaction evidence="2">
        <text>2 GTP = 3',3'-c-di-GMP + 2 diphosphate</text>
        <dbReference type="Rhea" id="RHEA:24898"/>
        <dbReference type="ChEBI" id="CHEBI:33019"/>
        <dbReference type="ChEBI" id="CHEBI:37565"/>
        <dbReference type="ChEBI" id="CHEBI:58805"/>
        <dbReference type="EC" id="2.7.7.65"/>
    </reaction>
</comment>